<evidence type="ECO:0000313" key="8">
    <source>
        <dbReference type="EMBL" id="KGN32671.1"/>
    </source>
</evidence>
<name>A0A0A0JAM8_9MICO</name>
<reference evidence="8 9" key="1">
    <citation type="submission" date="2013-08" db="EMBL/GenBank/DDBJ databases">
        <title>The genome sequence of Knoellia sinensis.</title>
        <authorList>
            <person name="Zhu W."/>
            <person name="Wang G."/>
        </authorList>
    </citation>
    <scope>NUCLEOTIDE SEQUENCE [LARGE SCALE GENOMIC DNA]</scope>
    <source>
        <strain evidence="8 9">KCTC 19936</strain>
    </source>
</reference>
<dbReference type="eggNOG" id="COG0805">
    <property type="taxonomic scope" value="Bacteria"/>
</dbReference>
<dbReference type="HAMAP" id="MF_00902">
    <property type="entry name" value="TatC"/>
    <property type="match status" value="1"/>
</dbReference>
<dbReference type="GO" id="GO:0065002">
    <property type="term" value="P:intracellular protein transmembrane transport"/>
    <property type="evidence" value="ECO:0007669"/>
    <property type="project" value="TreeGrafter"/>
</dbReference>
<protein>
    <recommendedName>
        <fullName evidence="7">Sec-independent protein translocase protein TatC</fullName>
    </recommendedName>
</protein>
<proteinExistence type="inferred from homology"/>
<dbReference type="GO" id="GO:0033281">
    <property type="term" value="C:TAT protein transport complex"/>
    <property type="evidence" value="ECO:0007669"/>
    <property type="project" value="UniProtKB-UniRule"/>
</dbReference>
<feature type="transmembrane region" description="Helical" evidence="7">
    <location>
        <begin position="190"/>
        <end position="208"/>
    </location>
</feature>
<dbReference type="Proteomes" id="UP000030002">
    <property type="component" value="Unassembled WGS sequence"/>
</dbReference>
<keyword evidence="7" id="KW-1003">Cell membrane</keyword>
<dbReference type="PRINTS" id="PR01840">
    <property type="entry name" value="TATCFAMILY"/>
</dbReference>
<dbReference type="NCBIfam" id="TIGR00945">
    <property type="entry name" value="tatC"/>
    <property type="match status" value="1"/>
</dbReference>
<feature type="transmembrane region" description="Helical" evidence="7">
    <location>
        <begin position="69"/>
        <end position="94"/>
    </location>
</feature>
<keyword evidence="2 7" id="KW-0812">Transmembrane</keyword>
<feature type="transmembrane region" description="Helical" evidence="7">
    <location>
        <begin position="214"/>
        <end position="234"/>
    </location>
</feature>
<accession>A0A0A0JAM8</accession>
<comment type="subunit">
    <text evidence="7">The Tat system comprises two distinct complexes: a TatABC complex, containing multiple copies of TatA, TatB and TatC subunits, and a separate TatA complex, containing only TatA subunits. Substrates initially bind to the TatABC complex, which probably triggers association of the separate TatA complex to form the active translocon.</text>
</comment>
<gene>
    <name evidence="7" type="primary">tatC</name>
    <name evidence="8" type="ORF">N802_17880</name>
</gene>
<keyword evidence="6 7" id="KW-0472">Membrane</keyword>
<dbReference type="GO" id="GO:0043953">
    <property type="term" value="P:protein transport by the Tat complex"/>
    <property type="evidence" value="ECO:0007669"/>
    <property type="project" value="UniProtKB-UniRule"/>
</dbReference>
<feature type="transmembrane region" description="Helical" evidence="7">
    <location>
        <begin position="106"/>
        <end position="127"/>
    </location>
</feature>
<evidence type="ECO:0000256" key="4">
    <source>
        <dbReference type="ARBA" id="ARBA00022989"/>
    </source>
</evidence>
<dbReference type="EMBL" id="AVPJ01000006">
    <property type="protein sequence ID" value="KGN32671.1"/>
    <property type="molecule type" value="Genomic_DNA"/>
</dbReference>
<comment type="caution">
    <text evidence="7">Lacks conserved residue(s) required for the propagation of feature annotation.</text>
</comment>
<evidence type="ECO:0000313" key="9">
    <source>
        <dbReference type="Proteomes" id="UP000030002"/>
    </source>
</evidence>
<comment type="similarity">
    <text evidence="7">Belongs to the TatC family.</text>
</comment>
<dbReference type="GO" id="GO:0009977">
    <property type="term" value="F:proton motive force dependent protein transmembrane transporter activity"/>
    <property type="evidence" value="ECO:0007669"/>
    <property type="project" value="TreeGrafter"/>
</dbReference>
<dbReference type="STRING" id="1385520.N802_17880"/>
<dbReference type="PANTHER" id="PTHR30371:SF0">
    <property type="entry name" value="SEC-INDEPENDENT PROTEIN TRANSLOCASE PROTEIN TATC, CHLOROPLASTIC-RELATED"/>
    <property type="match status" value="1"/>
</dbReference>
<sequence length="256" mass="28224">MSLGDHLREFRRRVLVAAVAVFVAAVAAALNYERIFDFLAAPFNHYKTTNPQSTISLNFGEATSAFSNLISLSVFVGVIAASPIWLYQLWAFIVPGLTKKEKRVSLAFIAATVPLFLGGCFLGYLVLPQSLQLLYGFSPMGTSNIQQVSAYFSFVTRFILVFGAGFLFPVFLVAFNAVGILPAEKMIRGWRPAVVMIFLFSAVATPTADPMTMFLLAGPLILLYFLAYGIARLLDRRRESQRPDWLEAADDEASAL</sequence>
<organism evidence="8 9">
    <name type="scientific">Knoellia sinensis KCTC 19936</name>
    <dbReference type="NCBI Taxonomy" id="1385520"/>
    <lineage>
        <taxon>Bacteria</taxon>
        <taxon>Bacillati</taxon>
        <taxon>Actinomycetota</taxon>
        <taxon>Actinomycetes</taxon>
        <taxon>Micrococcales</taxon>
        <taxon>Intrasporangiaceae</taxon>
        <taxon>Knoellia</taxon>
    </lineage>
</organism>
<evidence type="ECO:0000256" key="6">
    <source>
        <dbReference type="ARBA" id="ARBA00023136"/>
    </source>
</evidence>
<evidence type="ECO:0000256" key="7">
    <source>
        <dbReference type="HAMAP-Rule" id="MF_00902"/>
    </source>
</evidence>
<evidence type="ECO:0000256" key="1">
    <source>
        <dbReference type="ARBA" id="ARBA00004141"/>
    </source>
</evidence>
<dbReference type="PANTHER" id="PTHR30371">
    <property type="entry name" value="SEC-INDEPENDENT PROTEIN TRANSLOCASE PROTEIN TATC"/>
    <property type="match status" value="1"/>
</dbReference>
<evidence type="ECO:0000256" key="5">
    <source>
        <dbReference type="ARBA" id="ARBA00023010"/>
    </source>
</evidence>
<dbReference type="InterPro" id="IPR002033">
    <property type="entry name" value="TatC"/>
</dbReference>
<keyword evidence="3 7" id="KW-0653">Protein transport</keyword>
<dbReference type="Pfam" id="PF00902">
    <property type="entry name" value="TatC"/>
    <property type="match status" value="1"/>
</dbReference>
<evidence type="ECO:0000256" key="3">
    <source>
        <dbReference type="ARBA" id="ARBA00022927"/>
    </source>
</evidence>
<keyword evidence="5 7" id="KW-0811">Translocation</keyword>
<keyword evidence="7" id="KW-0813">Transport</keyword>
<evidence type="ECO:0000256" key="2">
    <source>
        <dbReference type="ARBA" id="ARBA00022692"/>
    </source>
</evidence>
<keyword evidence="4 7" id="KW-1133">Transmembrane helix</keyword>
<feature type="transmembrane region" description="Helical" evidence="7">
    <location>
        <begin position="158"/>
        <end position="178"/>
    </location>
</feature>
<dbReference type="OrthoDB" id="9777044at2"/>
<dbReference type="AlphaFoldDB" id="A0A0A0JAM8"/>
<comment type="function">
    <text evidence="7">Part of the twin-arginine translocation (Tat) system that transports large folded proteins containing a characteristic twin-arginine motif in their signal peptide across membranes. Together with TatB, TatC is part of a receptor directly interacting with Tat signal peptides.</text>
</comment>
<keyword evidence="9" id="KW-1185">Reference proteome</keyword>
<comment type="subcellular location">
    <subcellularLocation>
        <location evidence="7">Cell membrane</location>
        <topology evidence="7">Multi-pass membrane protein</topology>
    </subcellularLocation>
    <subcellularLocation>
        <location evidence="1">Membrane</location>
        <topology evidence="1">Multi-pass membrane protein</topology>
    </subcellularLocation>
</comment>
<comment type="caution">
    <text evidence="8">The sequence shown here is derived from an EMBL/GenBank/DDBJ whole genome shotgun (WGS) entry which is preliminary data.</text>
</comment>